<evidence type="ECO:0000256" key="9">
    <source>
        <dbReference type="SAM" id="Phobius"/>
    </source>
</evidence>
<dbReference type="EMBL" id="CP060696">
    <property type="protein sequence ID" value="QNO17002.1"/>
    <property type="molecule type" value="Genomic_DNA"/>
</dbReference>
<keyword evidence="5 9" id="KW-0812">Transmembrane</keyword>
<feature type="domain" description="MotA/TolQ/ExbB proton channel" evidence="10">
    <location>
        <begin position="113"/>
        <end position="227"/>
    </location>
</feature>
<dbReference type="KEGG" id="caml:H6X83_08495"/>
<reference evidence="11 12" key="1">
    <citation type="submission" date="2020-08" db="EMBL/GenBank/DDBJ databases">
        <authorList>
            <person name="Ren C."/>
            <person name="Gu Y."/>
            <person name="Xu Y."/>
        </authorList>
    </citation>
    <scope>NUCLEOTIDE SEQUENCE [LARGE SCALE GENOMIC DNA]</scope>
    <source>
        <strain evidence="11 12">LBM18003</strain>
    </source>
</reference>
<dbReference type="GO" id="GO:0071978">
    <property type="term" value="P:bacterial-type flagellum-dependent swarming motility"/>
    <property type="evidence" value="ECO:0007669"/>
    <property type="project" value="InterPro"/>
</dbReference>
<comment type="similarity">
    <text evidence="2">Belongs to the MotA family.</text>
</comment>
<evidence type="ECO:0000256" key="2">
    <source>
        <dbReference type="ARBA" id="ARBA00008038"/>
    </source>
</evidence>
<accession>A0A7G9WE90</accession>
<dbReference type="RefSeq" id="WP_212506069.1">
    <property type="nucleotide sequence ID" value="NZ_CP060696.1"/>
</dbReference>
<feature type="transmembrane region" description="Helical" evidence="9">
    <location>
        <begin position="161"/>
        <end position="181"/>
    </location>
</feature>
<feature type="region of interest" description="Disordered" evidence="8">
    <location>
        <begin position="264"/>
        <end position="283"/>
    </location>
</feature>
<feature type="transmembrane region" description="Helical" evidence="9">
    <location>
        <begin position="193"/>
        <end position="213"/>
    </location>
</feature>
<comment type="subcellular location">
    <subcellularLocation>
        <location evidence="1">Cell membrane</location>
        <topology evidence="1">Multi-pass membrane protein</topology>
    </subcellularLocation>
</comment>
<dbReference type="GO" id="GO:0005886">
    <property type="term" value="C:plasma membrane"/>
    <property type="evidence" value="ECO:0007669"/>
    <property type="project" value="UniProtKB-SubCell"/>
</dbReference>
<evidence type="ECO:0000313" key="12">
    <source>
        <dbReference type="Proteomes" id="UP000516046"/>
    </source>
</evidence>
<keyword evidence="6 9" id="KW-1133">Transmembrane helix</keyword>
<evidence type="ECO:0000256" key="3">
    <source>
        <dbReference type="ARBA" id="ARBA00022448"/>
    </source>
</evidence>
<keyword evidence="7 9" id="KW-0472">Membrane</keyword>
<dbReference type="InterPro" id="IPR000540">
    <property type="entry name" value="Flag_MotA_CS"/>
</dbReference>
<dbReference type="InterPro" id="IPR002898">
    <property type="entry name" value="MotA_ExbB_proton_chnl"/>
</dbReference>
<dbReference type="PANTHER" id="PTHR30433">
    <property type="entry name" value="CHEMOTAXIS PROTEIN MOTA"/>
    <property type="match status" value="1"/>
</dbReference>
<evidence type="ECO:0000256" key="4">
    <source>
        <dbReference type="ARBA" id="ARBA00022475"/>
    </source>
</evidence>
<evidence type="ECO:0000256" key="5">
    <source>
        <dbReference type="ARBA" id="ARBA00022692"/>
    </source>
</evidence>
<keyword evidence="4" id="KW-1003">Cell membrane</keyword>
<dbReference type="InterPro" id="IPR047055">
    <property type="entry name" value="MotA-like"/>
</dbReference>
<evidence type="ECO:0000313" key="11">
    <source>
        <dbReference type="EMBL" id="QNO17002.1"/>
    </source>
</evidence>
<evidence type="ECO:0000256" key="6">
    <source>
        <dbReference type="ARBA" id="ARBA00022989"/>
    </source>
</evidence>
<evidence type="ECO:0000256" key="1">
    <source>
        <dbReference type="ARBA" id="ARBA00004651"/>
    </source>
</evidence>
<evidence type="ECO:0000256" key="8">
    <source>
        <dbReference type="SAM" id="MobiDB-lite"/>
    </source>
</evidence>
<keyword evidence="12" id="KW-1185">Reference proteome</keyword>
<dbReference type="PROSITE" id="PS01307">
    <property type="entry name" value="MOTA"/>
    <property type="match status" value="1"/>
</dbReference>
<dbReference type="GO" id="GO:0006935">
    <property type="term" value="P:chemotaxis"/>
    <property type="evidence" value="ECO:0007669"/>
    <property type="project" value="InterPro"/>
</dbReference>
<keyword evidence="3" id="KW-0813">Transport</keyword>
<evidence type="ECO:0000259" key="10">
    <source>
        <dbReference type="Pfam" id="PF01618"/>
    </source>
</evidence>
<organism evidence="11 12">
    <name type="scientific">Caproicibacterium amylolyticum</name>
    <dbReference type="NCBI Taxonomy" id="2766537"/>
    <lineage>
        <taxon>Bacteria</taxon>
        <taxon>Bacillati</taxon>
        <taxon>Bacillota</taxon>
        <taxon>Clostridia</taxon>
        <taxon>Eubacteriales</taxon>
        <taxon>Oscillospiraceae</taxon>
        <taxon>Caproicibacterium</taxon>
    </lineage>
</organism>
<dbReference type="Proteomes" id="UP000516046">
    <property type="component" value="Chromosome"/>
</dbReference>
<protein>
    <submittedName>
        <fullName evidence="11">MotA/TolQ/ExbB proton channel family protein</fullName>
    </submittedName>
</protein>
<proteinExistence type="inferred from homology"/>
<dbReference type="Pfam" id="PF01618">
    <property type="entry name" value="MotA_ExbB"/>
    <property type="match status" value="1"/>
</dbReference>
<feature type="transmembrane region" description="Helical" evidence="9">
    <location>
        <begin position="46"/>
        <end position="66"/>
    </location>
</feature>
<dbReference type="PANTHER" id="PTHR30433:SF2">
    <property type="entry name" value="MOTILITY PROTEIN A"/>
    <property type="match status" value="1"/>
</dbReference>
<dbReference type="AlphaFoldDB" id="A0A7G9WE90"/>
<name>A0A7G9WE90_9FIRM</name>
<evidence type="ECO:0000256" key="7">
    <source>
        <dbReference type="ARBA" id="ARBA00023136"/>
    </source>
</evidence>
<gene>
    <name evidence="11" type="ORF">H6X83_08495</name>
</gene>
<sequence>MDLNSILGLILGIGLIVMGILTNTDSATHAIKTLPASTLLNFYDVPSILIVIGGTVACLMIAFPISQFKKIGKHLKIIISPNKYDPSDYIAKIVEFAKKARVSGLLALEEDIENVEDPFMKSSLMMVVDSVDPEKVKQQMETELDYLEDRHSQDRALYDKGAAFAPGFGMIGTLIGLINLMKHLDDASAVGPNMAVALITTFYGSFISNMIFIPISNKLRVRHEEEMLCKMIICEGVQGIQAGENPKFIESRLSELLPRGMYTSTEGEEYDGKPAKKGKKGKK</sequence>